<evidence type="ECO:0000256" key="3">
    <source>
        <dbReference type="ARBA" id="ARBA00004922"/>
    </source>
</evidence>
<dbReference type="PANTHER" id="PTHR21528:SF0">
    <property type="entry name" value="DEHYDRODOLICHYL DIPHOSPHATE SYNTHASE COMPLEX SUBUNIT NUS1"/>
    <property type="match status" value="1"/>
</dbReference>
<evidence type="ECO:0000256" key="4">
    <source>
        <dbReference type="ARBA" id="ARBA00005432"/>
    </source>
</evidence>
<comment type="pathway">
    <text evidence="3">Protein modification; protein glycosylation.</text>
</comment>
<keyword evidence="9" id="KW-0460">Magnesium</keyword>
<evidence type="ECO:0000256" key="12">
    <source>
        <dbReference type="ARBA" id="ARBA00047353"/>
    </source>
</evidence>
<dbReference type="Gene3D" id="3.40.1180.10">
    <property type="entry name" value="Decaprenyl diphosphate synthase-like"/>
    <property type="match status" value="1"/>
</dbReference>
<evidence type="ECO:0000256" key="7">
    <source>
        <dbReference type="ARBA" id="ARBA00022692"/>
    </source>
</evidence>
<keyword evidence="7" id="KW-0812">Transmembrane</keyword>
<sequence length="254" mass="29189">MMFSDLYYVIWSLIHIVFSLIKKLVFSWEFVKMKCYELTYHEDSIKNEVECISSSVKLFTKIPKHVVLILGTEKPSYDDLSKLLMWCIAAGISFVSFYDHNGTLKKNEIELHKAISKKRKDIEGRIVWGRKIKTDPIYKNGYQNECIDPVTVNLLSLGDGRGSLVALTRQFGVQAQSGKLTASQISIDLINKQFDMPDPELAIYCGDVCATYGLCPWQIRVTEFHQLNSHHDIKLNQFLSILHAYSKCEQRLGR</sequence>
<comment type="subcellular location">
    <subcellularLocation>
        <location evidence="2">Endoplasmic reticulum membrane</location>
    </subcellularLocation>
</comment>
<evidence type="ECO:0000256" key="6">
    <source>
        <dbReference type="ARBA" id="ARBA00022679"/>
    </source>
</evidence>
<keyword evidence="8" id="KW-0256">Endoplasmic reticulum</keyword>
<comment type="cofactor">
    <cofactor evidence="1">
        <name>Mg(2+)</name>
        <dbReference type="ChEBI" id="CHEBI:18420"/>
    </cofactor>
</comment>
<evidence type="ECO:0000256" key="10">
    <source>
        <dbReference type="ARBA" id="ARBA00022989"/>
    </source>
</evidence>
<dbReference type="GO" id="GO:0045547">
    <property type="term" value="F:ditrans,polycis-polyprenyl diphosphate synthase [(2E,6E)-farnesyl diphosphate specific] activity"/>
    <property type="evidence" value="ECO:0007669"/>
    <property type="project" value="UniProtKB-EC"/>
</dbReference>
<accession>A0A6M2DZ58</accession>
<comment type="catalytic activity">
    <reaction evidence="12">
        <text>n isopentenyl diphosphate + (2E,6E)-farnesyl diphosphate = a di-trans,poly-cis-polyprenyl diphosphate + n diphosphate</text>
        <dbReference type="Rhea" id="RHEA:53008"/>
        <dbReference type="Rhea" id="RHEA-COMP:19494"/>
        <dbReference type="ChEBI" id="CHEBI:33019"/>
        <dbReference type="ChEBI" id="CHEBI:128769"/>
        <dbReference type="ChEBI" id="CHEBI:136960"/>
        <dbReference type="ChEBI" id="CHEBI:175763"/>
        <dbReference type="EC" id="2.5.1.87"/>
    </reaction>
</comment>
<dbReference type="GO" id="GO:1904423">
    <property type="term" value="C:dehydrodolichyl diphosphate synthase complex"/>
    <property type="evidence" value="ECO:0007669"/>
    <property type="project" value="InterPro"/>
</dbReference>
<evidence type="ECO:0000256" key="5">
    <source>
        <dbReference type="ARBA" id="ARBA00012596"/>
    </source>
</evidence>
<dbReference type="InterPro" id="IPR036424">
    <property type="entry name" value="UPP_synth-like_sf"/>
</dbReference>
<dbReference type="UniPathway" id="UPA00378"/>
<evidence type="ECO:0000313" key="13">
    <source>
        <dbReference type="EMBL" id="NOV51645.1"/>
    </source>
</evidence>
<dbReference type="EMBL" id="GIIL01007919">
    <property type="protein sequence ID" value="NOV51645.1"/>
    <property type="molecule type" value="Transcribed_RNA"/>
</dbReference>
<reference evidence="13" key="1">
    <citation type="submission" date="2020-03" db="EMBL/GenBank/DDBJ databases">
        <title>Transcriptomic Profiling of the Digestive Tract of the Rat Flea, Xenopsylla cheopis, Following Blood Feeding and Infection with Yersinia pestis.</title>
        <authorList>
            <person name="Bland D.M."/>
            <person name="Martens C.A."/>
            <person name="Virtaneva K."/>
            <person name="Kanakabandi K."/>
            <person name="Long D."/>
            <person name="Rosenke R."/>
            <person name="Saturday G.A."/>
            <person name="Hoyt F.H."/>
            <person name="Bruno D.P."/>
            <person name="Ribeiro J.M.C."/>
            <person name="Hinnebusch J."/>
        </authorList>
    </citation>
    <scope>NUCLEOTIDE SEQUENCE</scope>
</reference>
<keyword evidence="6" id="KW-0808">Transferase</keyword>
<keyword evidence="11" id="KW-0472">Membrane</keyword>
<dbReference type="SUPFAM" id="SSF64005">
    <property type="entry name" value="Undecaprenyl diphosphate synthase"/>
    <property type="match status" value="1"/>
</dbReference>
<dbReference type="AlphaFoldDB" id="A0A6M2DZ58"/>
<keyword evidence="10" id="KW-1133">Transmembrane helix</keyword>
<organism evidence="13">
    <name type="scientific">Xenopsylla cheopis</name>
    <name type="common">Oriental rat flea</name>
    <name type="synonym">Pulex cheopis</name>
    <dbReference type="NCBI Taxonomy" id="163159"/>
    <lineage>
        <taxon>Eukaryota</taxon>
        <taxon>Metazoa</taxon>
        <taxon>Ecdysozoa</taxon>
        <taxon>Arthropoda</taxon>
        <taxon>Hexapoda</taxon>
        <taxon>Insecta</taxon>
        <taxon>Pterygota</taxon>
        <taxon>Neoptera</taxon>
        <taxon>Endopterygota</taxon>
        <taxon>Siphonaptera</taxon>
        <taxon>Pulicidae</taxon>
        <taxon>Xenopsyllinae</taxon>
        <taxon>Xenopsylla</taxon>
    </lineage>
</organism>
<evidence type="ECO:0000256" key="2">
    <source>
        <dbReference type="ARBA" id="ARBA00004586"/>
    </source>
</evidence>
<dbReference type="EC" id="2.5.1.87" evidence="5"/>
<protein>
    <recommendedName>
        <fullName evidence="5">ditrans,polycis-polyprenyl diphosphate synthase [(2E,6E)-farnesyldiphosphate specific]</fullName>
        <ecNumber evidence="5">2.5.1.87</ecNumber>
    </recommendedName>
</protein>
<dbReference type="GO" id="GO:0005789">
    <property type="term" value="C:endoplasmic reticulum membrane"/>
    <property type="evidence" value="ECO:0007669"/>
    <property type="project" value="UniProtKB-SubCell"/>
</dbReference>
<evidence type="ECO:0000256" key="9">
    <source>
        <dbReference type="ARBA" id="ARBA00022842"/>
    </source>
</evidence>
<dbReference type="PANTHER" id="PTHR21528">
    <property type="entry name" value="DEHYDRODOLICHYL DIPHOSPHATE SYNTHASE COMPLEX SUBUNIT NUS1"/>
    <property type="match status" value="1"/>
</dbReference>
<evidence type="ECO:0000256" key="1">
    <source>
        <dbReference type="ARBA" id="ARBA00001946"/>
    </source>
</evidence>
<proteinExistence type="inferred from homology"/>
<evidence type="ECO:0000256" key="11">
    <source>
        <dbReference type="ARBA" id="ARBA00023136"/>
    </source>
</evidence>
<name>A0A6M2DZ58_XENCH</name>
<evidence type="ECO:0000256" key="8">
    <source>
        <dbReference type="ARBA" id="ARBA00022824"/>
    </source>
</evidence>
<dbReference type="InterPro" id="IPR038887">
    <property type="entry name" value="Nus1/NgBR"/>
</dbReference>
<comment type="similarity">
    <text evidence="4">Belongs to the UPP synthase family.</text>
</comment>